<keyword evidence="2" id="KW-1185">Reference proteome</keyword>
<evidence type="ECO:0000313" key="1">
    <source>
        <dbReference type="EMBL" id="TWW09691.1"/>
    </source>
</evidence>
<dbReference type="EMBL" id="SRHE01000203">
    <property type="protein sequence ID" value="TWW09691.1"/>
    <property type="molecule type" value="Genomic_DNA"/>
</dbReference>
<gene>
    <name evidence="1" type="ORF">E3A20_11790</name>
</gene>
<name>A0A5C6M9S7_9PLAN</name>
<sequence>MKRESVAKTLGSMQLQLKDIVCRLDSHDQRFVAIDARFEAIDKRFIEVDRRFDRLEARFDHLTEEFHLFRIKQEHQDSKLNQVLDVVISMNDRLSKNEILGGKIENHEHRIAALELRAQGHR</sequence>
<accession>A0A5C6M9S7</accession>
<evidence type="ECO:0000313" key="2">
    <source>
        <dbReference type="Proteomes" id="UP000321083"/>
    </source>
</evidence>
<reference evidence="1 2" key="1">
    <citation type="submission" date="2019-08" db="EMBL/GenBank/DDBJ databases">
        <title>100 year-old enigma solved: identification of Planctomyces bekefii, the type genus and species of the phylum Planctomycetes.</title>
        <authorList>
            <person name="Svetlana D.N."/>
            <person name="Overmann J."/>
        </authorList>
    </citation>
    <scope>NUCLEOTIDE SEQUENCE [LARGE SCALE GENOMIC DNA]</scope>
    <source>
        <strain evidence="1">Phe10_nw2017</strain>
    </source>
</reference>
<proteinExistence type="predicted"/>
<evidence type="ECO:0008006" key="3">
    <source>
        <dbReference type="Google" id="ProtNLM"/>
    </source>
</evidence>
<dbReference type="Gene3D" id="3.90.20.10">
    <property type="match status" value="1"/>
</dbReference>
<comment type="caution">
    <text evidence="1">The sequence shown here is derived from an EMBL/GenBank/DDBJ whole genome shotgun (WGS) entry which is preliminary data.</text>
</comment>
<dbReference type="Proteomes" id="UP000321083">
    <property type="component" value="Unassembled WGS sequence"/>
</dbReference>
<dbReference type="AlphaFoldDB" id="A0A5C6M9S7"/>
<protein>
    <recommendedName>
        <fullName evidence="3">t-SNARE coiled-coil homology domain-containing protein</fullName>
    </recommendedName>
</protein>
<reference evidence="1 2" key="2">
    <citation type="submission" date="2019-08" db="EMBL/GenBank/DDBJ databases">
        <authorList>
            <person name="Henke P."/>
        </authorList>
    </citation>
    <scope>NUCLEOTIDE SEQUENCE [LARGE SCALE GENOMIC DNA]</scope>
    <source>
        <strain evidence="1">Phe10_nw2017</strain>
    </source>
</reference>
<organism evidence="1 2">
    <name type="scientific">Planctomyces bekefii</name>
    <dbReference type="NCBI Taxonomy" id="1653850"/>
    <lineage>
        <taxon>Bacteria</taxon>
        <taxon>Pseudomonadati</taxon>
        <taxon>Planctomycetota</taxon>
        <taxon>Planctomycetia</taxon>
        <taxon>Planctomycetales</taxon>
        <taxon>Planctomycetaceae</taxon>
        <taxon>Planctomyces</taxon>
    </lineage>
</organism>